<dbReference type="InterPro" id="IPR050087">
    <property type="entry name" value="AON_synthase_class-II"/>
</dbReference>
<sequence length="395" mass="44736">MNKFDFIKDKLEHLEQKNLIRDERVFTSPQLPTSEIDFQNMLLFSSSNYLSLSENKHIINVVIEKLKNLAMGSGGSRLTTGTHKLHIELEELLSKITGYESSLLYSSGFMANLGFISALCDQETVVFSDEKNHASIIDGIKLSKAKVEVYRHLDFCDLENKLKKYPNYKKLIISDGVFSMDGDILPLDKFCKIAKKYDAITYVDDAHGFGVLGENGFGITEMCKALPDVVLVTFSKAIGTSGAAILCSKLLRRYLYNTSREFIFSTSASPVDILMTIEALKYLINNKNQNEKLKQNVTYLKKRLSENGYDIRGNSHIIPIFIGDEEKAGEIFKKLLENGIFLSIIRFPAVPKNEAILRITPMAEHSREDLDYLVEMLNKYVKNKNLGNQINLQNN</sequence>
<keyword evidence="3" id="KW-0808">Transferase</keyword>
<dbReference type="InterPro" id="IPR004839">
    <property type="entry name" value="Aminotransferase_I/II_large"/>
</dbReference>
<evidence type="ECO:0000256" key="4">
    <source>
        <dbReference type="ARBA" id="ARBA00022898"/>
    </source>
</evidence>
<protein>
    <submittedName>
        <fullName evidence="7">8-amino-7-oxononanoate synthase</fullName>
    </submittedName>
</protein>
<dbReference type="CDD" id="cd06454">
    <property type="entry name" value="KBL_like"/>
    <property type="match status" value="1"/>
</dbReference>
<comment type="subunit">
    <text evidence="2">Homodimer.</text>
</comment>
<evidence type="ECO:0000313" key="8">
    <source>
        <dbReference type="Proteomes" id="UP001549162"/>
    </source>
</evidence>
<dbReference type="InterPro" id="IPR001917">
    <property type="entry name" value="Aminotrans_II_pyridoxalP_BS"/>
</dbReference>
<accession>A0ABV2JAN8</accession>
<comment type="caution">
    <text evidence="7">The sequence shown here is derived from an EMBL/GenBank/DDBJ whole genome shotgun (WGS) entry which is preliminary data.</text>
</comment>
<evidence type="ECO:0000256" key="1">
    <source>
        <dbReference type="ARBA" id="ARBA00001933"/>
    </source>
</evidence>
<keyword evidence="8" id="KW-1185">Reference proteome</keyword>
<dbReference type="RefSeq" id="WP_354366859.1">
    <property type="nucleotide sequence ID" value="NZ_JBEPMA010000002.1"/>
</dbReference>
<evidence type="ECO:0000256" key="5">
    <source>
        <dbReference type="RuleBase" id="RU003693"/>
    </source>
</evidence>
<evidence type="ECO:0000259" key="6">
    <source>
        <dbReference type="Pfam" id="PF00155"/>
    </source>
</evidence>
<dbReference type="PROSITE" id="PS00599">
    <property type="entry name" value="AA_TRANSFER_CLASS_2"/>
    <property type="match status" value="1"/>
</dbReference>
<dbReference type="SUPFAM" id="SSF53383">
    <property type="entry name" value="PLP-dependent transferases"/>
    <property type="match status" value="1"/>
</dbReference>
<dbReference type="Pfam" id="PF00155">
    <property type="entry name" value="Aminotran_1_2"/>
    <property type="match status" value="1"/>
</dbReference>
<dbReference type="Proteomes" id="UP001549162">
    <property type="component" value="Unassembled WGS sequence"/>
</dbReference>
<keyword evidence="4 5" id="KW-0663">Pyridoxal phosphate</keyword>
<proteinExistence type="inferred from homology"/>
<comment type="similarity">
    <text evidence="5">Belongs to the class-II pyridoxal-phosphate-dependent aminotransferase family.</text>
</comment>
<reference evidence="7 8" key="1">
    <citation type="submission" date="2024-06" db="EMBL/GenBank/DDBJ databases">
        <title>Genomic Encyclopedia of Type Strains, Phase IV (KMG-IV): sequencing the most valuable type-strain genomes for metagenomic binning, comparative biology and taxonomic classification.</title>
        <authorList>
            <person name="Goeker M."/>
        </authorList>
    </citation>
    <scope>NUCLEOTIDE SEQUENCE [LARGE SCALE GENOMIC DNA]</scope>
    <source>
        <strain evidence="7 8">DSM 21460</strain>
    </source>
</reference>
<name>A0ABV2JAN8_9FIRM</name>
<evidence type="ECO:0000256" key="2">
    <source>
        <dbReference type="ARBA" id="ARBA00011738"/>
    </source>
</evidence>
<dbReference type="PANTHER" id="PTHR13693">
    <property type="entry name" value="CLASS II AMINOTRANSFERASE/8-AMINO-7-OXONONANOATE SYNTHASE"/>
    <property type="match status" value="1"/>
</dbReference>
<gene>
    <name evidence="7" type="ORF">ABID14_000479</name>
</gene>
<dbReference type="InterPro" id="IPR015421">
    <property type="entry name" value="PyrdxlP-dep_Trfase_major"/>
</dbReference>
<comment type="cofactor">
    <cofactor evidence="1 5">
        <name>pyridoxal 5'-phosphate</name>
        <dbReference type="ChEBI" id="CHEBI:597326"/>
    </cofactor>
</comment>
<dbReference type="Gene3D" id="3.90.1150.10">
    <property type="entry name" value="Aspartate Aminotransferase, domain 1"/>
    <property type="match status" value="1"/>
</dbReference>
<dbReference type="EMBL" id="JBEPMA010000002">
    <property type="protein sequence ID" value="MET3616854.1"/>
    <property type="molecule type" value="Genomic_DNA"/>
</dbReference>
<dbReference type="Gene3D" id="3.40.640.10">
    <property type="entry name" value="Type I PLP-dependent aspartate aminotransferase-like (Major domain)"/>
    <property type="match status" value="1"/>
</dbReference>
<feature type="domain" description="Aminotransferase class I/classII large" evidence="6">
    <location>
        <begin position="40"/>
        <end position="376"/>
    </location>
</feature>
<evidence type="ECO:0000256" key="3">
    <source>
        <dbReference type="ARBA" id="ARBA00022679"/>
    </source>
</evidence>
<organism evidence="7 8">
    <name type="scientific">Peptoniphilus olsenii</name>
    <dbReference type="NCBI Taxonomy" id="411570"/>
    <lineage>
        <taxon>Bacteria</taxon>
        <taxon>Bacillati</taxon>
        <taxon>Bacillota</taxon>
        <taxon>Tissierellia</taxon>
        <taxon>Tissierellales</taxon>
        <taxon>Peptoniphilaceae</taxon>
        <taxon>Peptoniphilus</taxon>
    </lineage>
</organism>
<dbReference type="InterPro" id="IPR015424">
    <property type="entry name" value="PyrdxlP-dep_Trfase"/>
</dbReference>
<dbReference type="InterPro" id="IPR015422">
    <property type="entry name" value="PyrdxlP-dep_Trfase_small"/>
</dbReference>
<evidence type="ECO:0000313" key="7">
    <source>
        <dbReference type="EMBL" id="MET3616854.1"/>
    </source>
</evidence>